<accession>A0ABQ3GZ88</accession>
<feature type="domain" description="N-acetyltransferase" evidence="1">
    <location>
        <begin position="8"/>
        <end position="149"/>
    </location>
</feature>
<dbReference type="Gene3D" id="3.40.630.30">
    <property type="match status" value="1"/>
</dbReference>
<protein>
    <submittedName>
        <fullName evidence="2">ElaA protein</fullName>
    </submittedName>
</protein>
<dbReference type="RefSeq" id="WP_189460057.1">
    <property type="nucleotide sequence ID" value="NZ_BMYO01000004.1"/>
</dbReference>
<evidence type="ECO:0000259" key="1">
    <source>
        <dbReference type="PROSITE" id="PS51186"/>
    </source>
</evidence>
<comment type="caution">
    <text evidence="2">The sequence shown here is derived from an EMBL/GenBank/DDBJ whole genome shotgun (WGS) entry which is preliminary data.</text>
</comment>
<gene>
    <name evidence="2" type="ORF">GCM10007350_18400</name>
</gene>
<proteinExistence type="predicted"/>
<reference evidence="3" key="1">
    <citation type="journal article" date="2019" name="Int. J. Syst. Evol. Microbiol.">
        <title>The Global Catalogue of Microorganisms (GCM) 10K type strain sequencing project: providing services to taxonomists for standard genome sequencing and annotation.</title>
        <authorList>
            <consortium name="The Broad Institute Genomics Platform"/>
            <consortium name="The Broad Institute Genome Sequencing Center for Infectious Disease"/>
            <person name="Wu L."/>
            <person name="Ma J."/>
        </authorList>
    </citation>
    <scope>NUCLEOTIDE SEQUENCE [LARGE SCALE GENOMIC DNA]</scope>
    <source>
        <strain evidence="3">KCTC 23701</strain>
    </source>
</reference>
<evidence type="ECO:0000313" key="3">
    <source>
        <dbReference type="Proteomes" id="UP000604737"/>
    </source>
</evidence>
<dbReference type="InterPro" id="IPR016181">
    <property type="entry name" value="Acyl_CoA_acyltransferase"/>
</dbReference>
<dbReference type="Pfam" id="PF13673">
    <property type="entry name" value="Acetyltransf_10"/>
    <property type="match status" value="1"/>
</dbReference>
<sequence length="149" mass="16649">MTINWRWYRFDEFDAATLYAYLKLRVDVFVVEQTCPYPELDDHDQTAQHLLGTDEDGSIVACLRLLPPGAKYAEPSIGRVIVTPAARGTGAGHQLVAEALARSTALYPGAGNRIGAQERLQRFYAMHGFEPVGEPYLEDDILHIDMLRA</sequence>
<dbReference type="CDD" id="cd04301">
    <property type="entry name" value="NAT_SF"/>
    <property type="match status" value="1"/>
</dbReference>
<name>A0ABQ3GZ88_9NEIS</name>
<dbReference type="SUPFAM" id="SSF55729">
    <property type="entry name" value="Acyl-CoA N-acyltransferases (Nat)"/>
    <property type="match status" value="1"/>
</dbReference>
<keyword evidence="3" id="KW-1185">Reference proteome</keyword>
<dbReference type="InterPro" id="IPR000182">
    <property type="entry name" value="GNAT_dom"/>
</dbReference>
<dbReference type="PROSITE" id="PS51186">
    <property type="entry name" value="GNAT"/>
    <property type="match status" value="1"/>
</dbReference>
<dbReference type="EMBL" id="BMYO01000004">
    <property type="protein sequence ID" value="GHD62440.1"/>
    <property type="molecule type" value="Genomic_DNA"/>
</dbReference>
<organism evidence="2 3">
    <name type="scientific">Jeongeupia chitinilytica</name>
    <dbReference type="NCBI Taxonomy" id="1041641"/>
    <lineage>
        <taxon>Bacteria</taxon>
        <taxon>Pseudomonadati</taxon>
        <taxon>Pseudomonadota</taxon>
        <taxon>Betaproteobacteria</taxon>
        <taxon>Neisseriales</taxon>
        <taxon>Chitinibacteraceae</taxon>
        <taxon>Jeongeupia</taxon>
    </lineage>
</organism>
<evidence type="ECO:0000313" key="2">
    <source>
        <dbReference type="EMBL" id="GHD62440.1"/>
    </source>
</evidence>
<dbReference type="Proteomes" id="UP000604737">
    <property type="component" value="Unassembled WGS sequence"/>
</dbReference>